<keyword evidence="9" id="KW-1185">Reference proteome</keyword>
<dbReference type="eggNOG" id="COG1108">
    <property type="taxonomic scope" value="Bacteria"/>
</dbReference>
<dbReference type="PANTHER" id="PTHR30477:SF0">
    <property type="entry name" value="METAL TRANSPORT SYSTEM MEMBRANE PROTEIN TM_0125-RELATED"/>
    <property type="match status" value="1"/>
</dbReference>
<dbReference type="RefSeq" id="WP_023359436.1">
    <property type="nucleotide sequence ID" value="NC_022657.1"/>
</dbReference>
<evidence type="ECO:0000256" key="5">
    <source>
        <dbReference type="ARBA" id="ARBA00023136"/>
    </source>
</evidence>
<keyword evidence="3 6" id="KW-0812">Transmembrane</keyword>
<dbReference type="GO" id="GO:0010043">
    <property type="term" value="P:response to zinc ion"/>
    <property type="evidence" value="ECO:0007669"/>
    <property type="project" value="TreeGrafter"/>
</dbReference>
<dbReference type="Proteomes" id="UP000017746">
    <property type="component" value="Chromosome"/>
</dbReference>
<dbReference type="HOGENOM" id="CLU_028808_3_1_11"/>
<evidence type="ECO:0000256" key="4">
    <source>
        <dbReference type="ARBA" id="ARBA00022989"/>
    </source>
</evidence>
<evidence type="ECO:0000313" key="8">
    <source>
        <dbReference type="EMBL" id="AGZ39905.1"/>
    </source>
</evidence>
<name>U5VW02_9ACTN</name>
<reference evidence="8 9" key="1">
    <citation type="journal article" date="2014" name="J. Biotechnol.">
        <title>Complete genome sequence of the actinobacterium Actinoplanes friuliensis HAG 010964, producer of the lipopeptide antibiotic friulimycin.</title>
        <authorList>
            <person name="Ruckert C."/>
            <person name="Szczepanowski R."/>
            <person name="Albersmeier A."/>
            <person name="Goesmann A."/>
            <person name="Fischer N."/>
            <person name="Steinkamper A."/>
            <person name="Puhler A."/>
            <person name="Biener R."/>
            <person name="Schwartz D."/>
            <person name="Kalinowski J."/>
        </authorList>
    </citation>
    <scope>NUCLEOTIDE SEQUENCE [LARGE SCALE GENOMIC DNA]</scope>
    <source>
        <strain evidence="8 9">DSM 7358</strain>
    </source>
</reference>
<comment type="similarity">
    <text evidence="2 6">Belongs to the ABC-3 integral membrane protein family.</text>
</comment>
<evidence type="ECO:0000256" key="3">
    <source>
        <dbReference type="ARBA" id="ARBA00022692"/>
    </source>
</evidence>
<accession>U5VW02</accession>
<dbReference type="CDD" id="cd06550">
    <property type="entry name" value="TM_ABC_iron-siderophores_like"/>
    <property type="match status" value="1"/>
</dbReference>
<keyword evidence="6" id="KW-0813">Transport</keyword>
<protein>
    <submittedName>
        <fullName evidence="8">Chelated iron transport system membrane protein yfeD</fullName>
    </submittedName>
</protein>
<dbReference type="SUPFAM" id="SSF81345">
    <property type="entry name" value="ABC transporter involved in vitamin B12 uptake, BtuC"/>
    <property type="match status" value="1"/>
</dbReference>
<evidence type="ECO:0000256" key="1">
    <source>
        <dbReference type="ARBA" id="ARBA00004141"/>
    </source>
</evidence>
<dbReference type="GO" id="GO:0043190">
    <property type="term" value="C:ATP-binding cassette (ABC) transporter complex"/>
    <property type="evidence" value="ECO:0007669"/>
    <property type="project" value="InterPro"/>
</dbReference>
<feature type="transmembrane region" description="Helical" evidence="7">
    <location>
        <begin position="132"/>
        <end position="156"/>
    </location>
</feature>
<dbReference type="PANTHER" id="PTHR30477">
    <property type="entry name" value="ABC-TRANSPORTER METAL-BINDING PROTEIN"/>
    <property type="match status" value="1"/>
</dbReference>
<dbReference type="OrthoDB" id="9798540at2"/>
<comment type="subcellular location">
    <subcellularLocation>
        <location evidence="6">Cell membrane</location>
        <topology evidence="6">Multi-pass membrane protein</topology>
    </subcellularLocation>
    <subcellularLocation>
        <location evidence="1">Membrane</location>
        <topology evidence="1">Multi-pass membrane protein</topology>
    </subcellularLocation>
</comment>
<evidence type="ECO:0000256" key="2">
    <source>
        <dbReference type="ARBA" id="ARBA00008034"/>
    </source>
</evidence>
<dbReference type="KEGG" id="afs:AFR_08080"/>
<dbReference type="InterPro" id="IPR001626">
    <property type="entry name" value="ABC_TroCD"/>
</dbReference>
<evidence type="ECO:0000256" key="6">
    <source>
        <dbReference type="RuleBase" id="RU003943"/>
    </source>
</evidence>
<dbReference type="STRING" id="1246995.AFR_08080"/>
<dbReference type="Gene3D" id="1.10.3470.10">
    <property type="entry name" value="ABC transporter involved in vitamin B12 uptake, BtuC"/>
    <property type="match status" value="1"/>
</dbReference>
<dbReference type="InterPro" id="IPR037294">
    <property type="entry name" value="ABC_BtuC-like"/>
</dbReference>
<feature type="transmembrane region" description="Helical" evidence="7">
    <location>
        <begin position="243"/>
        <end position="266"/>
    </location>
</feature>
<feature type="transmembrane region" description="Helical" evidence="7">
    <location>
        <begin position="90"/>
        <end position="107"/>
    </location>
</feature>
<evidence type="ECO:0000313" key="9">
    <source>
        <dbReference type="Proteomes" id="UP000017746"/>
    </source>
</evidence>
<keyword evidence="5 7" id="KW-0472">Membrane</keyword>
<proteinExistence type="inferred from homology"/>
<dbReference type="GO" id="GO:0055085">
    <property type="term" value="P:transmembrane transport"/>
    <property type="evidence" value="ECO:0007669"/>
    <property type="project" value="InterPro"/>
</dbReference>
<evidence type="ECO:0000256" key="7">
    <source>
        <dbReference type="SAM" id="Phobius"/>
    </source>
</evidence>
<keyword evidence="4 7" id="KW-1133">Transmembrane helix</keyword>
<dbReference type="PATRIC" id="fig|1246995.3.peg.1649"/>
<dbReference type="AlphaFoldDB" id="U5VW02"/>
<dbReference type="Pfam" id="PF00950">
    <property type="entry name" value="ABC-3"/>
    <property type="match status" value="1"/>
</dbReference>
<dbReference type="EMBL" id="CP006272">
    <property type="protein sequence ID" value="AGZ39905.1"/>
    <property type="molecule type" value="Genomic_DNA"/>
</dbReference>
<feature type="transmembrane region" description="Helical" evidence="7">
    <location>
        <begin position="61"/>
        <end position="78"/>
    </location>
</feature>
<organism evidence="8 9">
    <name type="scientific">Actinoplanes friuliensis DSM 7358</name>
    <dbReference type="NCBI Taxonomy" id="1246995"/>
    <lineage>
        <taxon>Bacteria</taxon>
        <taxon>Bacillati</taxon>
        <taxon>Actinomycetota</taxon>
        <taxon>Actinomycetes</taxon>
        <taxon>Micromonosporales</taxon>
        <taxon>Micromonosporaceae</taxon>
        <taxon>Actinoplanes</taxon>
    </lineage>
</organism>
<sequence>MDLFQYDFMIRALTGALIIGLVAPALGIYLVQRRLSLIGDGIGHVALTGVGVGLLLHQSPVITAVIVSVIGAIGVELVRERGRTSGDLALALLFYGGIAGGVVLVGLSDDSSNANLMQFLFGSLTTTSRQDLTVIAVLGVAVLVAMLGLRQALFAVCNDEEYARVSGLPVRTLNLLMAVTTAVTVTIAMRTVGLLLVSALMVVPVAAAQQVTRGFRSTMVAAMLIGVGAAAAGITLAGEVNTAPGATIVILAIAVFVAITVGSAVWRILRRRVAAAHDHSEPPEVVLQQVGSR</sequence>
<feature type="transmembrane region" description="Helical" evidence="7">
    <location>
        <begin position="194"/>
        <end position="212"/>
    </location>
</feature>
<gene>
    <name evidence="8" type="ORF">AFR_08080</name>
</gene>
<feature type="transmembrane region" description="Helical" evidence="7">
    <location>
        <begin position="219"/>
        <end position="237"/>
    </location>
</feature>
<feature type="transmembrane region" description="Helical" evidence="7">
    <location>
        <begin position="12"/>
        <end position="30"/>
    </location>
</feature>